<feature type="signal peptide" evidence="1">
    <location>
        <begin position="1"/>
        <end position="23"/>
    </location>
</feature>
<dbReference type="PROSITE" id="PS51272">
    <property type="entry name" value="SLH"/>
    <property type="match status" value="3"/>
</dbReference>
<dbReference type="Pfam" id="PF00395">
    <property type="entry name" value="SLH"/>
    <property type="match status" value="3"/>
</dbReference>
<accession>A0ABT8MN85</accession>
<keyword evidence="1" id="KW-0732">Signal</keyword>
<keyword evidence="4" id="KW-1185">Reference proteome</keyword>
<feature type="domain" description="SLH" evidence="2">
    <location>
        <begin position="80"/>
        <end position="143"/>
    </location>
</feature>
<organism evidence="3 4">
    <name type="scientific">Planococcus liqunii</name>
    <dbReference type="NCBI Taxonomy" id="3058394"/>
    <lineage>
        <taxon>Bacteria</taxon>
        <taxon>Bacillati</taxon>
        <taxon>Bacillota</taxon>
        <taxon>Bacilli</taxon>
        <taxon>Bacillales</taxon>
        <taxon>Caryophanaceae</taxon>
        <taxon>Planococcus</taxon>
    </lineage>
</organism>
<dbReference type="InterPro" id="IPR001119">
    <property type="entry name" value="SLH_dom"/>
</dbReference>
<evidence type="ECO:0000256" key="1">
    <source>
        <dbReference type="SAM" id="SignalP"/>
    </source>
</evidence>
<protein>
    <submittedName>
        <fullName evidence="3">S-layer homology domain-containing protein</fullName>
    </submittedName>
</protein>
<proteinExistence type="predicted"/>
<feature type="domain" description="SLH" evidence="2">
    <location>
        <begin position="20"/>
        <end position="79"/>
    </location>
</feature>
<name>A0ABT8MN85_9BACL</name>
<evidence type="ECO:0000313" key="3">
    <source>
        <dbReference type="EMBL" id="MDN7226362.1"/>
    </source>
</evidence>
<evidence type="ECO:0000313" key="4">
    <source>
        <dbReference type="Proteomes" id="UP001172054"/>
    </source>
</evidence>
<comment type="caution">
    <text evidence="3">The sequence shown here is derived from an EMBL/GenBank/DDBJ whole genome shotgun (WGS) entry which is preliminary data.</text>
</comment>
<dbReference type="PANTHER" id="PTHR43308">
    <property type="entry name" value="OUTER MEMBRANE PROTEIN ALPHA-RELATED"/>
    <property type="match status" value="1"/>
</dbReference>
<dbReference type="EMBL" id="JAUJWW010000001">
    <property type="protein sequence ID" value="MDN7226362.1"/>
    <property type="molecule type" value="Genomic_DNA"/>
</dbReference>
<dbReference type="Proteomes" id="UP001172054">
    <property type="component" value="Unassembled WGS sequence"/>
</dbReference>
<dbReference type="InterPro" id="IPR051465">
    <property type="entry name" value="Cell_Envelope_Struct_Comp"/>
</dbReference>
<evidence type="ECO:0000259" key="2">
    <source>
        <dbReference type="PROSITE" id="PS51272"/>
    </source>
</evidence>
<dbReference type="RefSeq" id="WP_301725426.1">
    <property type="nucleotide sequence ID" value="NZ_JAUJWW010000001.1"/>
</dbReference>
<feature type="domain" description="SLH" evidence="2">
    <location>
        <begin position="144"/>
        <end position="202"/>
    </location>
</feature>
<sequence length="354" mass="39288">MKKALIPVAIVLSLFLSLPAANAATDLPESHPFYEEIDYLMEKGVIESYPDGTVQPDAFVTRAEAAVMFGRLKGLSSTKRATAFRDVPAEHFASGSIAEAAKAGYILGFPDGTFRPDEPVNRGDLAVMIERFFGLNFIFHFGYKDVAEKAYFHDAVCRLAASSISYGYSDNTFRPHLQATRGEFSALLARALEPEFKNDVKIGRSYQRDKTKTYTYRHEDGQLAVDRFVSVPAVIGPGTEFVWETRIGDAAYPELEYENDELFANGFPYSEQSFYLAYPVQVGKKFTASDHSPGPDFNTITGVGETVETEYKTFTNAVEVTTQDGGKYYMVEGFALVKWIEADGTVSNELIDVE</sequence>
<feature type="chain" id="PRO_5045370080" evidence="1">
    <location>
        <begin position="24"/>
        <end position="354"/>
    </location>
</feature>
<gene>
    <name evidence="3" type="ORF">QWY15_03550</name>
</gene>
<reference evidence="3 4" key="1">
    <citation type="submission" date="2023-06" db="EMBL/GenBank/DDBJ databases">
        <title>Novel species in genus Planococcus.</title>
        <authorList>
            <person name="Ning S."/>
        </authorList>
    </citation>
    <scope>NUCLEOTIDE SEQUENCE [LARGE SCALE GENOMIC DNA]</scope>
    <source>
        <strain evidence="3 4">N064</strain>
    </source>
</reference>